<dbReference type="Proteomes" id="UP000239203">
    <property type="component" value="Unassembled WGS sequence"/>
</dbReference>
<organism evidence="1 2">
    <name type="scientific">Actinokineospora auranticolor</name>
    <dbReference type="NCBI Taxonomy" id="155976"/>
    <lineage>
        <taxon>Bacteria</taxon>
        <taxon>Bacillati</taxon>
        <taxon>Actinomycetota</taxon>
        <taxon>Actinomycetes</taxon>
        <taxon>Pseudonocardiales</taxon>
        <taxon>Pseudonocardiaceae</taxon>
        <taxon>Actinokineospora</taxon>
    </lineage>
</organism>
<comment type="caution">
    <text evidence="1">The sequence shown here is derived from an EMBL/GenBank/DDBJ whole genome shotgun (WGS) entry which is preliminary data.</text>
</comment>
<reference evidence="1 2" key="1">
    <citation type="submission" date="2018-02" db="EMBL/GenBank/DDBJ databases">
        <title>Genomic Encyclopedia of Archaeal and Bacterial Type Strains, Phase II (KMG-II): from individual species to whole genera.</title>
        <authorList>
            <person name="Goeker M."/>
        </authorList>
    </citation>
    <scope>NUCLEOTIDE SEQUENCE [LARGE SCALE GENOMIC DNA]</scope>
    <source>
        <strain evidence="1 2">YU 961-1</strain>
    </source>
</reference>
<keyword evidence="2" id="KW-1185">Reference proteome</keyword>
<evidence type="ECO:0000313" key="1">
    <source>
        <dbReference type="EMBL" id="PPK71108.1"/>
    </source>
</evidence>
<protein>
    <submittedName>
        <fullName evidence="1">Uncharacterized protein</fullName>
    </submittedName>
</protein>
<dbReference type="RefSeq" id="WP_374066184.1">
    <property type="nucleotide sequence ID" value="NZ_CP154825.1"/>
</dbReference>
<accession>A0A2S6H0V2</accession>
<proteinExistence type="predicted"/>
<evidence type="ECO:0000313" key="2">
    <source>
        <dbReference type="Proteomes" id="UP000239203"/>
    </source>
</evidence>
<dbReference type="AlphaFoldDB" id="A0A2S6H0V2"/>
<gene>
    <name evidence="1" type="ORF">CLV40_101297</name>
</gene>
<name>A0A2S6H0V2_9PSEU</name>
<dbReference type="EMBL" id="PTIX01000001">
    <property type="protein sequence ID" value="PPK71108.1"/>
    <property type="molecule type" value="Genomic_DNA"/>
</dbReference>
<sequence>MNPRGPREIAIPVFNRVDVFLVEAKLTSIAKRVLPVSAPN</sequence>